<keyword evidence="3" id="KW-0812">Transmembrane</keyword>
<dbReference type="AlphaFoldDB" id="A0A5E4M8Y2"/>
<dbReference type="SUPFAM" id="SSF52058">
    <property type="entry name" value="L domain-like"/>
    <property type="match status" value="1"/>
</dbReference>
<dbReference type="InterPro" id="IPR003591">
    <property type="entry name" value="Leu-rich_rpt_typical-subtyp"/>
</dbReference>
<evidence type="ECO:0000256" key="2">
    <source>
        <dbReference type="ARBA" id="ARBA00022737"/>
    </source>
</evidence>
<dbReference type="EMBL" id="CABPRJ010000476">
    <property type="protein sequence ID" value="VVC27838.1"/>
    <property type="molecule type" value="Genomic_DNA"/>
</dbReference>
<organism evidence="4 5">
    <name type="scientific">Cinara cedri</name>
    <dbReference type="NCBI Taxonomy" id="506608"/>
    <lineage>
        <taxon>Eukaryota</taxon>
        <taxon>Metazoa</taxon>
        <taxon>Ecdysozoa</taxon>
        <taxon>Arthropoda</taxon>
        <taxon>Hexapoda</taxon>
        <taxon>Insecta</taxon>
        <taxon>Pterygota</taxon>
        <taxon>Neoptera</taxon>
        <taxon>Paraneoptera</taxon>
        <taxon>Hemiptera</taxon>
        <taxon>Sternorrhyncha</taxon>
        <taxon>Aphidomorpha</taxon>
        <taxon>Aphidoidea</taxon>
        <taxon>Aphididae</taxon>
        <taxon>Lachninae</taxon>
        <taxon>Cinara</taxon>
    </lineage>
</organism>
<sequence>MPTNDVTQCAALFQRTIIAALVPGDSFKGLKNNTICFLLIVVISAKKSECYLCDTCTCKNAIINCTENGDMLILDILWDHADIFKNATIIQFDYNEIIHVKQLPTSKVKYLSLRHNKINVIDDMAFINLKFLAELDLSYNSLTTEKLKHNVFKISHDDSSKLSSLLHLRLDYNNIHSLMPHVFKELSNLASLSLAGNPLKVIDRSTSFALASLPMLKVLNLSNTSLSELPNHLLHTPRFLEVLNLSKNQFTQIPPGLAEVHALRRLDFSYNPIENILNFPKMKSLKILHLSHMPELNSIGPHSFSLLNNLEEFHCTYNNKLTSIDPSAFSYKLNDESEGELWPLIVKLDLSYNALEYLDSNLLSRWDTLEELNLQGNKWICDCVNQWLVSTLAPMVESRHPEFLNDFTCQKPIEMSGISIFDLDHRNYHMRCLDFYNNRPERDGILLIGILIGVILAIPFTMGTLMCCAKRKKSLSYYHRIFNNKNSYPHDYQLRETSIYQPTSIIADGY</sequence>
<reference evidence="4 5" key="1">
    <citation type="submission" date="2019-08" db="EMBL/GenBank/DDBJ databases">
        <authorList>
            <person name="Alioto T."/>
            <person name="Alioto T."/>
            <person name="Gomez Garrido J."/>
        </authorList>
    </citation>
    <scope>NUCLEOTIDE SEQUENCE [LARGE SCALE GENOMIC DNA]</scope>
</reference>
<evidence type="ECO:0000256" key="3">
    <source>
        <dbReference type="SAM" id="Phobius"/>
    </source>
</evidence>
<dbReference type="Pfam" id="PF13855">
    <property type="entry name" value="LRR_8"/>
    <property type="match status" value="2"/>
</dbReference>
<dbReference type="SMART" id="SM00369">
    <property type="entry name" value="LRR_TYP"/>
    <property type="match status" value="9"/>
</dbReference>
<keyword evidence="5" id="KW-1185">Reference proteome</keyword>
<gene>
    <name evidence="4" type="ORF">CINCED_3A010861</name>
</gene>
<accession>A0A5E4M8Y2</accession>
<dbReference type="OrthoDB" id="72369at2759"/>
<dbReference type="Pfam" id="PF00560">
    <property type="entry name" value="LRR_1"/>
    <property type="match status" value="1"/>
</dbReference>
<keyword evidence="1" id="KW-0433">Leucine-rich repeat</keyword>
<evidence type="ECO:0000313" key="4">
    <source>
        <dbReference type="EMBL" id="VVC27838.1"/>
    </source>
</evidence>
<dbReference type="InterPro" id="IPR032675">
    <property type="entry name" value="LRR_dom_sf"/>
</dbReference>
<dbReference type="Proteomes" id="UP000325440">
    <property type="component" value="Unassembled WGS sequence"/>
</dbReference>
<evidence type="ECO:0000313" key="5">
    <source>
        <dbReference type="Proteomes" id="UP000325440"/>
    </source>
</evidence>
<dbReference type="PROSITE" id="PS51450">
    <property type="entry name" value="LRR"/>
    <property type="match status" value="1"/>
</dbReference>
<dbReference type="InterPro" id="IPR001611">
    <property type="entry name" value="Leu-rich_rpt"/>
</dbReference>
<name>A0A5E4M8Y2_9HEMI</name>
<keyword evidence="3" id="KW-0472">Membrane</keyword>
<keyword evidence="3" id="KW-1133">Transmembrane helix</keyword>
<evidence type="ECO:0000256" key="1">
    <source>
        <dbReference type="ARBA" id="ARBA00022614"/>
    </source>
</evidence>
<feature type="transmembrane region" description="Helical" evidence="3">
    <location>
        <begin position="445"/>
        <end position="469"/>
    </location>
</feature>
<proteinExistence type="predicted"/>
<dbReference type="Gene3D" id="3.80.10.10">
    <property type="entry name" value="Ribonuclease Inhibitor"/>
    <property type="match status" value="3"/>
</dbReference>
<keyword evidence="2" id="KW-0677">Repeat</keyword>
<dbReference type="PANTHER" id="PTHR24366:SF171">
    <property type="entry name" value="LEUCINE RICH REPEAT NEURONAL 4"/>
    <property type="match status" value="1"/>
</dbReference>
<protein>
    <submittedName>
        <fullName evidence="4">Leucine-rich repeat,Leucine-rich repeat domain, L domain-like,Leucine-rich repeat, typical subtype</fullName>
    </submittedName>
</protein>
<dbReference type="PANTHER" id="PTHR24366">
    <property type="entry name" value="IG(IMMUNOGLOBULIN) AND LRR(LEUCINE RICH REPEAT) DOMAINS"/>
    <property type="match status" value="1"/>
</dbReference>